<dbReference type="SUPFAM" id="SSF102114">
    <property type="entry name" value="Radical SAM enzymes"/>
    <property type="match status" value="1"/>
</dbReference>
<evidence type="ECO:0000256" key="2">
    <source>
        <dbReference type="ARBA" id="ARBA00022485"/>
    </source>
</evidence>
<dbReference type="InterPro" id="IPR007197">
    <property type="entry name" value="rSAM"/>
</dbReference>
<dbReference type="GO" id="GO:0051539">
    <property type="term" value="F:4 iron, 4 sulfur cluster binding"/>
    <property type="evidence" value="ECO:0007669"/>
    <property type="project" value="UniProtKB-KW"/>
</dbReference>
<evidence type="ECO:0000313" key="8">
    <source>
        <dbReference type="EMBL" id="MBC5999914.1"/>
    </source>
</evidence>
<dbReference type="CDD" id="cd01335">
    <property type="entry name" value="Radical_SAM"/>
    <property type="match status" value="1"/>
</dbReference>
<organism evidence="8 9">
    <name type="scientific">Lentihominibacter faecis</name>
    <dbReference type="NCBI Taxonomy" id="2764712"/>
    <lineage>
        <taxon>Bacteria</taxon>
        <taxon>Bacillati</taxon>
        <taxon>Bacillota</taxon>
        <taxon>Clostridia</taxon>
        <taxon>Peptostreptococcales</taxon>
        <taxon>Anaerovoracaceae</taxon>
        <taxon>Lentihominibacter</taxon>
    </lineage>
</organism>
<dbReference type="InterPro" id="IPR012837">
    <property type="entry name" value="NrdG"/>
</dbReference>
<comment type="function">
    <text evidence="7">Activation of anaerobic ribonucleoside-triphosphate reductase under anaerobic conditions by generation of an organic free radical, using S-adenosylmethionine and reduced flavodoxin as cosubstrates to produce 5'-deoxy-adenosine.</text>
</comment>
<dbReference type="NCBIfam" id="TIGR02491">
    <property type="entry name" value="NrdG"/>
    <property type="match status" value="1"/>
</dbReference>
<evidence type="ECO:0000256" key="6">
    <source>
        <dbReference type="ARBA" id="ARBA00023014"/>
    </source>
</evidence>
<dbReference type="Proteomes" id="UP000644115">
    <property type="component" value="Unassembled WGS sequence"/>
</dbReference>
<evidence type="ECO:0000256" key="5">
    <source>
        <dbReference type="ARBA" id="ARBA00023004"/>
    </source>
</evidence>
<keyword evidence="5" id="KW-0408">Iron</keyword>
<dbReference type="SFLD" id="SFLDG01063">
    <property type="entry name" value="activating_enzymes__group_1"/>
    <property type="match status" value="1"/>
</dbReference>
<keyword evidence="4" id="KW-0479">Metal-binding</keyword>
<sequence>MHYGEIKNYDIANGIGVRVSLFVSGCTNHCEHCFQPETWDFTHGEPFTEKTQEELLQLMKPDYIHGFTLLGGEPFEPENQRGILPFLQKLKQEFPEKTVWAYTGFVLEDLMTEGTHPHCEITETILSLIDVLIDGRFVEAKKDLSLQFRGSSNQRIIDLKKTLAEGRVILWEDPSKASEGTKI</sequence>
<comment type="caution">
    <text evidence="8">The sequence shown here is derived from an EMBL/GenBank/DDBJ whole genome shotgun (WGS) entry which is preliminary data.</text>
</comment>
<evidence type="ECO:0000313" key="9">
    <source>
        <dbReference type="Proteomes" id="UP000644115"/>
    </source>
</evidence>
<keyword evidence="7" id="KW-0560">Oxidoreductase</keyword>
<dbReference type="EMBL" id="JACRWC010000101">
    <property type="protein sequence ID" value="MBC5999914.1"/>
    <property type="molecule type" value="Genomic_DNA"/>
</dbReference>
<evidence type="ECO:0000256" key="4">
    <source>
        <dbReference type="ARBA" id="ARBA00022723"/>
    </source>
</evidence>
<gene>
    <name evidence="8" type="primary">nrdG</name>
    <name evidence="8" type="ORF">H8876_07875</name>
</gene>
<dbReference type="SFLD" id="SFLDS00029">
    <property type="entry name" value="Radical_SAM"/>
    <property type="match status" value="1"/>
</dbReference>
<dbReference type="RefSeq" id="WP_249287283.1">
    <property type="nucleotide sequence ID" value="NZ_JACRWC010000101.1"/>
</dbReference>
<evidence type="ECO:0000256" key="1">
    <source>
        <dbReference type="ARBA" id="ARBA00001966"/>
    </source>
</evidence>
<dbReference type="InterPro" id="IPR058240">
    <property type="entry name" value="rSAM_sf"/>
</dbReference>
<accession>A0A923ND93</accession>
<proteinExistence type="inferred from homology"/>
<keyword evidence="9" id="KW-1185">Reference proteome</keyword>
<dbReference type="SFLD" id="SFLDG01066">
    <property type="entry name" value="organic_radical-activating_enz"/>
    <property type="match status" value="1"/>
</dbReference>
<keyword evidence="6" id="KW-0411">Iron-sulfur</keyword>
<dbReference type="PANTHER" id="PTHR30352:SF2">
    <property type="entry name" value="ANAEROBIC RIBONUCLEOSIDE-TRIPHOSPHATE REDUCTASE-ACTIVATING PROTEIN"/>
    <property type="match status" value="1"/>
</dbReference>
<dbReference type="SFLD" id="SFLDF00299">
    <property type="entry name" value="anaerobic_ribonucleoside-triph"/>
    <property type="match status" value="1"/>
</dbReference>
<dbReference type="EC" id="1.97.1.-" evidence="7"/>
<keyword evidence="2" id="KW-0004">4Fe-4S</keyword>
<evidence type="ECO:0000256" key="7">
    <source>
        <dbReference type="PIRNR" id="PIRNR000368"/>
    </source>
</evidence>
<evidence type="ECO:0000256" key="3">
    <source>
        <dbReference type="ARBA" id="ARBA00022691"/>
    </source>
</evidence>
<dbReference type="AlphaFoldDB" id="A0A923ND93"/>
<dbReference type="PANTHER" id="PTHR30352">
    <property type="entry name" value="PYRUVATE FORMATE-LYASE-ACTIVATING ENZYME"/>
    <property type="match status" value="1"/>
</dbReference>
<dbReference type="GO" id="GO:0043365">
    <property type="term" value="F:[formate-C-acetyltransferase]-activating enzyme activity"/>
    <property type="evidence" value="ECO:0007669"/>
    <property type="project" value="InterPro"/>
</dbReference>
<keyword evidence="3" id="KW-0949">S-adenosyl-L-methionine</keyword>
<dbReference type="InterPro" id="IPR034457">
    <property type="entry name" value="Organic_radical-activating"/>
</dbReference>
<reference evidence="8" key="1">
    <citation type="submission" date="2020-08" db="EMBL/GenBank/DDBJ databases">
        <authorList>
            <person name="Liu C."/>
            <person name="Sun Q."/>
        </authorList>
    </citation>
    <scope>NUCLEOTIDE SEQUENCE</scope>
    <source>
        <strain evidence="8">BX16</strain>
    </source>
</reference>
<dbReference type="InterPro" id="IPR013785">
    <property type="entry name" value="Aldolase_TIM"/>
</dbReference>
<dbReference type="GO" id="GO:0046872">
    <property type="term" value="F:metal ion binding"/>
    <property type="evidence" value="ECO:0007669"/>
    <property type="project" value="UniProtKB-KW"/>
</dbReference>
<comment type="cofactor">
    <cofactor evidence="1">
        <name>[4Fe-4S] cluster</name>
        <dbReference type="ChEBI" id="CHEBI:49883"/>
    </cofactor>
</comment>
<protein>
    <recommendedName>
        <fullName evidence="7">Anaerobic ribonucleoside-triphosphate reductase-activating protein</fullName>
        <ecNumber evidence="7">1.97.1.-</ecNumber>
    </recommendedName>
</protein>
<comment type="similarity">
    <text evidence="7">Belongs to the organic radical-activating enzymes family.</text>
</comment>
<dbReference type="Pfam" id="PF13353">
    <property type="entry name" value="Fer4_12"/>
    <property type="match status" value="1"/>
</dbReference>
<name>A0A923ND93_9FIRM</name>
<dbReference type="PIRSF" id="PIRSF000368">
    <property type="entry name" value="NrdG"/>
    <property type="match status" value="1"/>
</dbReference>
<dbReference type="GO" id="GO:0004748">
    <property type="term" value="F:ribonucleoside-diphosphate reductase activity, thioredoxin disulfide as acceptor"/>
    <property type="evidence" value="ECO:0007669"/>
    <property type="project" value="TreeGrafter"/>
</dbReference>
<dbReference type="Gene3D" id="3.20.20.70">
    <property type="entry name" value="Aldolase class I"/>
    <property type="match status" value="1"/>
</dbReference>